<dbReference type="InterPro" id="IPR017969">
    <property type="entry name" value="Heavy-metal-associated_CS"/>
</dbReference>
<proteinExistence type="predicted"/>
<keyword evidence="2" id="KW-1185">Reference proteome</keyword>
<dbReference type="AlphaFoldDB" id="A0A1W6LB06"/>
<reference evidence="1 2" key="1">
    <citation type="submission" date="2016-04" db="EMBL/GenBank/DDBJ databases">
        <title>Complete genome sequence of natural rubber-degrading, novel Gram-negative bacterium, Rhizobacter gummiphilus strain NS21.</title>
        <authorList>
            <person name="Tabata M."/>
            <person name="Kasai D."/>
            <person name="Fukuda M."/>
        </authorList>
    </citation>
    <scope>NUCLEOTIDE SEQUENCE [LARGE SCALE GENOMIC DNA]</scope>
    <source>
        <strain evidence="1 2">NS21</strain>
    </source>
</reference>
<dbReference type="PROSITE" id="PS50846">
    <property type="entry name" value="HMA_2"/>
    <property type="match status" value="1"/>
</dbReference>
<dbReference type="Gene3D" id="3.30.70.100">
    <property type="match status" value="1"/>
</dbReference>
<dbReference type="OrthoDB" id="9813965at2"/>
<dbReference type="RefSeq" id="WP_085751640.1">
    <property type="nucleotide sequence ID" value="NZ_BSPR01000013.1"/>
</dbReference>
<dbReference type="Pfam" id="PF00403">
    <property type="entry name" value="HMA"/>
    <property type="match status" value="1"/>
</dbReference>
<dbReference type="Proteomes" id="UP000193427">
    <property type="component" value="Chromosome"/>
</dbReference>
<dbReference type="EMBL" id="CP015118">
    <property type="protein sequence ID" value="ARN21348.1"/>
    <property type="molecule type" value="Genomic_DNA"/>
</dbReference>
<evidence type="ECO:0000313" key="2">
    <source>
        <dbReference type="Proteomes" id="UP000193427"/>
    </source>
</evidence>
<accession>A0A1W6LB06</accession>
<dbReference type="InterPro" id="IPR006121">
    <property type="entry name" value="HMA_dom"/>
</dbReference>
<evidence type="ECO:0000313" key="1">
    <source>
        <dbReference type="EMBL" id="ARN21348.1"/>
    </source>
</evidence>
<dbReference type="STRING" id="946333.A4W93_16390"/>
<dbReference type="SUPFAM" id="SSF55008">
    <property type="entry name" value="HMA, heavy metal-associated domain"/>
    <property type="match status" value="1"/>
</dbReference>
<dbReference type="InterPro" id="IPR036163">
    <property type="entry name" value="HMA_dom_sf"/>
</dbReference>
<name>A0A1W6LB06_9BURK</name>
<sequence length="68" mass="7014">MITFQVQDMTCGHCVATLTRAVTAADPGATVTVDLAAHRIAIAPVRADVPVLARAIEEAGYTPVVLPG</sequence>
<dbReference type="GO" id="GO:0046872">
    <property type="term" value="F:metal ion binding"/>
    <property type="evidence" value="ECO:0007669"/>
    <property type="project" value="InterPro"/>
</dbReference>
<organism evidence="1 2">
    <name type="scientific">Piscinibacter gummiphilus</name>
    <dbReference type="NCBI Taxonomy" id="946333"/>
    <lineage>
        <taxon>Bacteria</taxon>
        <taxon>Pseudomonadati</taxon>
        <taxon>Pseudomonadota</taxon>
        <taxon>Betaproteobacteria</taxon>
        <taxon>Burkholderiales</taxon>
        <taxon>Sphaerotilaceae</taxon>
        <taxon>Piscinibacter</taxon>
    </lineage>
</organism>
<dbReference type="PROSITE" id="PS01047">
    <property type="entry name" value="HMA_1"/>
    <property type="match status" value="1"/>
</dbReference>
<dbReference type="KEGG" id="rgu:A4W93_16390"/>
<dbReference type="CDD" id="cd00371">
    <property type="entry name" value="HMA"/>
    <property type="match status" value="1"/>
</dbReference>
<gene>
    <name evidence="1" type="ORF">A4W93_16390</name>
</gene>
<protein>
    <submittedName>
        <fullName evidence="1">Heavy metal transporter</fullName>
    </submittedName>
</protein>